<evidence type="ECO:0000313" key="2">
    <source>
        <dbReference type="EMBL" id="TKR67871.1"/>
    </source>
</evidence>
<feature type="region of interest" description="Disordered" evidence="1">
    <location>
        <begin position="1"/>
        <end position="121"/>
    </location>
</feature>
<evidence type="ECO:0000256" key="1">
    <source>
        <dbReference type="SAM" id="MobiDB-lite"/>
    </source>
</evidence>
<gene>
    <name evidence="2" type="ORF">L596_023953</name>
</gene>
<reference evidence="2 3" key="2">
    <citation type="journal article" date="2019" name="G3 (Bethesda)">
        <title>Hybrid Assembly of the Genome of the Entomopathogenic Nematode Steinernema carpocapsae Identifies the X-Chromosome.</title>
        <authorList>
            <person name="Serra L."/>
            <person name="Macchietto M."/>
            <person name="Macias-Munoz A."/>
            <person name="McGill C.J."/>
            <person name="Rodriguez I.M."/>
            <person name="Rodriguez B."/>
            <person name="Murad R."/>
            <person name="Mortazavi A."/>
        </authorList>
    </citation>
    <scope>NUCLEOTIDE SEQUENCE [LARGE SCALE GENOMIC DNA]</scope>
    <source>
        <strain evidence="2 3">ALL</strain>
    </source>
</reference>
<feature type="compositionally biased region" description="Basic and acidic residues" evidence="1">
    <location>
        <begin position="16"/>
        <end position="54"/>
    </location>
</feature>
<evidence type="ECO:0000313" key="3">
    <source>
        <dbReference type="Proteomes" id="UP000298663"/>
    </source>
</evidence>
<reference evidence="2 3" key="1">
    <citation type="journal article" date="2015" name="Genome Biol.">
        <title>Comparative genomics of Steinernema reveals deeply conserved gene regulatory networks.</title>
        <authorList>
            <person name="Dillman A.R."/>
            <person name="Macchietto M."/>
            <person name="Porter C.F."/>
            <person name="Rogers A."/>
            <person name="Williams B."/>
            <person name="Antoshechkin I."/>
            <person name="Lee M.M."/>
            <person name="Goodwin Z."/>
            <person name="Lu X."/>
            <person name="Lewis E.E."/>
            <person name="Goodrich-Blair H."/>
            <person name="Stock S.P."/>
            <person name="Adams B.J."/>
            <person name="Sternberg P.W."/>
            <person name="Mortazavi A."/>
        </authorList>
    </citation>
    <scope>NUCLEOTIDE SEQUENCE [LARGE SCALE GENOMIC DNA]</scope>
    <source>
        <strain evidence="2 3">ALL</strain>
    </source>
</reference>
<proteinExistence type="predicted"/>
<name>A0A4U5MF95_STECR</name>
<organism evidence="2 3">
    <name type="scientific">Steinernema carpocapsae</name>
    <name type="common">Entomopathogenic nematode</name>
    <dbReference type="NCBI Taxonomy" id="34508"/>
    <lineage>
        <taxon>Eukaryota</taxon>
        <taxon>Metazoa</taxon>
        <taxon>Ecdysozoa</taxon>
        <taxon>Nematoda</taxon>
        <taxon>Chromadorea</taxon>
        <taxon>Rhabditida</taxon>
        <taxon>Tylenchina</taxon>
        <taxon>Panagrolaimomorpha</taxon>
        <taxon>Strongyloidoidea</taxon>
        <taxon>Steinernematidae</taxon>
        <taxon>Steinernema</taxon>
    </lineage>
</organism>
<keyword evidence="3" id="KW-1185">Reference proteome</keyword>
<accession>A0A4U5MF95</accession>
<dbReference type="EMBL" id="AZBU02000008">
    <property type="protein sequence ID" value="TKR67871.1"/>
    <property type="molecule type" value="Genomic_DNA"/>
</dbReference>
<sequence length="121" mass="13265">MFSLFGHPAPSRAAPQHREKSKKTEEKAKNRLEAAVRCRRNGEPRGGRSRRLYDEANSNGAAARPHSHGRSTSSPASQRRRAGEGRRAAAAGTKRRRHRQQQPPCLPPAANSGRGARIDAL</sequence>
<protein>
    <submittedName>
        <fullName evidence="2">Uncharacterized protein</fullName>
    </submittedName>
</protein>
<dbReference type="Proteomes" id="UP000298663">
    <property type="component" value="Unassembled WGS sequence"/>
</dbReference>
<comment type="caution">
    <text evidence="2">The sequence shown here is derived from an EMBL/GenBank/DDBJ whole genome shotgun (WGS) entry which is preliminary data.</text>
</comment>
<dbReference type="AlphaFoldDB" id="A0A4U5MF95"/>